<accession>A0A143BIC8</accession>
<organism evidence="9 10">
    <name type="scientific">Gemmatimonas phototrophica</name>
    <dbReference type="NCBI Taxonomy" id="1379270"/>
    <lineage>
        <taxon>Bacteria</taxon>
        <taxon>Pseudomonadati</taxon>
        <taxon>Gemmatimonadota</taxon>
        <taxon>Gemmatimonadia</taxon>
        <taxon>Gemmatimonadales</taxon>
        <taxon>Gemmatimonadaceae</taxon>
        <taxon>Gemmatimonas</taxon>
    </lineage>
</organism>
<evidence type="ECO:0000256" key="3">
    <source>
        <dbReference type="ARBA" id="ARBA00022448"/>
    </source>
</evidence>
<dbReference type="PANTHER" id="PTHR30472:SF25">
    <property type="entry name" value="ABC TRANSPORTER PERMEASE PROTEIN MJ0876-RELATED"/>
    <property type="match status" value="1"/>
</dbReference>
<keyword evidence="7 8" id="KW-0472">Membrane</keyword>
<dbReference type="AlphaFoldDB" id="A0A143BIC8"/>
<evidence type="ECO:0000256" key="6">
    <source>
        <dbReference type="ARBA" id="ARBA00022989"/>
    </source>
</evidence>
<dbReference type="FunFam" id="1.10.3470.10:FF:000001">
    <property type="entry name" value="Vitamin B12 ABC transporter permease BtuC"/>
    <property type="match status" value="1"/>
</dbReference>
<feature type="transmembrane region" description="Helical" evidence="8">
    <location>
        <begin position="288"/>
        <end position="309"/>
    </location>
</feature>
<feature type="transmembrane region" description="Helical" evidence="8">
    <location>
        <begin position="70"/>
        <end position="87"/>
    </location>
</feature>
<feature type="transmembrane region" description="Helical" evidence="8">
    <location>
        <begin position="99"/>
        <end position="117"/>
    </location>
</feature>
<reference evidence="9 10" key="2">
    <citation type="journal article" date="2016" name="Environ. Microbiol. Rep.">
        <title>Metagenomic evidence for the presence of phototrophic Gemmatimonadetes bacteria in diverse environments.</title>
        <authorList>
            <person name="Zeng Y."/>
            <person name="Baumbach J."/>
            <person name="Barbosa E.G."/>
            <person name="Azevedo V."/>
            <person name="Zhang C."/>
            <person name="Koblizek M."/>
        </authorList>
    </citation>
    <scope>NUCLEOTIDE SEQUENCE [LARGE SCALE GENOMIC DNA]</scope>
    <source>
        <strain evidence="9 10">AP64</strain>
    </source>
</reference>
<keyword evidence="5 8" id="KW-0812">Transmembrane</keyword>
<reference evidence="9 10" key="1">
    <citation type="journal article" date="2014" name="Proc. Natl. Acad. Sci. U.S.A.">
        <title>Functional type 2 photosynthetic reaction centers found in the rare bacterial phylum Gemmatimonadetes.</title>
        <authorList>
            <person name="Zeng Y."/>
            <person name="Feng F."/>
            <person name="Medova H."/>
            <person name="Dean J."/>
            <person name="Koblizek M."/>
        </authorList>
    </citation>
    <scope>NUCLEOTIDE SEQUENCE [LARGE SCALE GENOMIC DNA]</scope>
    <source>
        <strain evidence="9 10">AP64</strain>
    </source>
</reference>
<dbReference type="CDD" id="cd06550">
    <property type="entry name" value="TM_ABC_iron-siderophores_like"/>
    <property type="match status" value="1"/>
</dbReference>
<feature type="transmembrane region" description="Helical" evidence="8">
    <location>
        <begin position="197"/>
        <end position="218"/>
    </location>
</feature>
<dbReference type="InterPro" id="IPR037294">
    <property type="entry name" value="ABC_BtuC-like"/>
</dbReference>
<keyword evidence="6 8" id="KW-1133">Transmembrane helix</keyword>
<feature type="transmembrane region" description="Helical" evidence="8">
    <location>
        <begin position="16"/>
        <end position="41"/>
    </location>
</feature>
<evidence type="ECO:0000313" key="10">
    <source>
        <dbReference type="Proteomes" id="UP000076404"/>
    </source>
</evidence>
<evidence type="ECO:0000256" key="4">
    <source>
        <dbReference type="ARBA" id="ARBA00022475"/>
    </source>
</evidence>
<protein>
    <recommendedName>
        <fullName evidence="11">ABC transporter permease</fullName>
    </recommendedName>
</protein>
<dbReference type="GO" id="GO:0005886">
    <property type="term" value="C:plasma membrane"/>
    <property type="evidence" value="ECO:0007669"/>
    <property type="project" value="UniProtKB-SubCell"/>
</dbReference>
<evidence type="ECO:0000256" key="5">
    <source>
        <dbReference type="ARBA" id="ARBA00022692"/>
    </source>
</evidence>
<keyword evidence="4" id="KW-1003">Cell membrane</keyword>
<comment type="subcellular location">
    <subcellularLocation>
        <location evidence="1">Cell membrane</location>
        <topology evidence="1">Multi-pass membrane protein</topology>
    </subcellularLocation>
</comment>
<evidence type="ECO:0000256" key="7">
    <source>
        <dbReference type="ARBA" id="ARBA00023136"/>
    </source>
</evidence>
<dbReference type="PANTHER" id="PTHR30472">
    <property type="entry name" value="FERRIC ENTEROBACTIN TRANSPORT SYSTEM PERMEASE PROTEIN"/>
    <property type="match status" value="1"/>
</dbReference>
<keyword evidence="10" id="KW-1185">Reference proteome</keyword>
<dbReference type="SUPFAM" id="SSF81345">
    <property type="entry name" value="ABC transporter involved in vitamin B12 uptake, BtuC"/>
    <property type="match status" value="1"/>
</dbReference>
<dbReference type="Proteomes" id="UP000076404">
    <property type="component" value="Chromosome"/>
</dbReference>
<evidence type="ECO:0000256" key="2">
    <source>
        <dbReference type="ARBA" id="ARBA00007935"/>
    </source>
</evidence>
<feature type="transmembrane region" description="Helical" evidence="8">
    <location>
        <begin position="156"/>
        <end position="176"/>
    </location>
</feature>
<dbReference type="InterPro" id="IPR000522">
    <property type="entry name" value="ABC_transptr_permease_BtuC"/>
</dbReference>
<feature type="transmembrane region" description="Helical" evidence="8">
    <location>
        <begin position="315"/>
        <end position="333"/>
    </location>
</feature>
<dbReference type="Gene3D" id="1.10.3470.10">
    <property type="entry name" value="ABC transporter involved in vitamin B12 uptake, BtuC"/>
    <property type="match status" value="1"/>
</dbReference>
<keyword evidence="3" id="KW-0813">Transport</keyword>
<dbReference type="eggNOG" id="COG0609">
    <property type="taxonomic scope" value="Bacteria"/>
</dbReference>
<proteinExistence type="inferred from homology"/>
<evidence type="ECO:0000313" key="9">
    <source>
        <dbReference type="EMBL" id="AMW04796.1"/>
    </source>
</evidence>
<dbReference type="EMBL" id="CP011454">
    <property type="protein sequence ID" value="AMW04796.1"/>
    <property type="molecule type" value="Genomic_DNA"/>
</dbReference>
<feature type="transmembrane region" description="Helical" evidence="8">
    <location>
        <begin position="250"/>
        <end position="276"/>
    </location>
</feature>
<evidence type="ECO:0008006" key="11">
    <source>
        <dbReference type="Google" id="ProtNLM"/>
    </source>
</evidence>
<dbReference type="Pfam" id="PF01032">
    <property type="entry name" value="FecCD"/>
    <property type="match status" value="1"/>
</dbReference>
<name>A0A143BIC8_9BACT</name>
<comment type="similarity">
    <text evidence="2">Belongs to the binding-protein-dependent transport system permease family. FecCD subfamily.</text>
</comment>
<dbReference type="STRING" id="1379270.GEMMAAP_08030"/>
<dbReference type="KEGG" id="gph:GEMMAAP_08030"/>
<evidence type="ECO:0000256" key="8">
    <source>
        <dbReference type="SAM" id="Phobius"/>
    </source>
</evidence>
<dbReference type="RefSeq" id="WP_053334420.1">
    <property type="nucleotide sequence ID" value="NZ_CP011454.1"/>
</dbReference>
<feature type="transmembrane region" description="Helical" evidence="8">
    <location>
        <begin position="124"/>
        <end position="144"/>
    </location>
</feature>
<evidence type="ECO:0000256" key="1">
    <source>
        <dbReference type="ARBA" id="ARBA00004651"/>
    </source>
</evidence>
<gene>
    <name evidence="9" type="ORF">GEMMAAP_08030</name>
</gene>
<dbReference type="GO" id="GO:0022857">
    <property type="term" value="F:transmembrane transporter activity"/>
    <property type="evidence" value="ECO:0007669"/>
    <property type="project" value="InterPro"/>
</dbReference>
<sequence length="338" mass="33956">MIAESGDTSHSENRTAWPWVLGGVLLVLVAMLGIALGAIALPVGQVLDALRGVGESSTVSIVRDLRLPRVLLAAIVGAGLAMSGGALQGTLRNPLAEPYLLGVSGGAAVGAVMAMAFGVVAPVLITACAFAGAAVATLVVTALARTVGGSGDTRLLLMAGVVVGAFANAAILVALADAPPERLRGALWWMMGSAADASWGAVLRSGAAVLLLGGILVWRARELDVLALGAEPAAALGVDVDRASQRTFLVASWLAAATVAAAGLVGFVGLVVPNLARALGARQHRPMMLLSAVYGAVLLVAADLLARTLRAPAELPLGAVTALVGVPFFLSRLRKVAA</sequence>
<dbReference type="GO" id="GO:0033214">
    <property type="term" value="P:siderophore-iron import into cell"/>
    <property type="evidence" value="ECO:0007669"/>
    <property type="project" value="TreeGrafter"/>
</dbReference>